<dbReference type="GO" id="GO:0016791">
    <property type="term" value="F:phosphatase activity"/>
    <property type="evidence" value="ECO:0007669"/>
    <property type="project" value="TreeGrafter"/>
</dbReference>
<dbReference type="SMART" id="SM00855">
    <property type="entry name" value="PGAM"/>
    <property type="match status" value="1"/>
</dbReference>
<dbReference type="CDD" id="cd07067">
    <property type="entry name" value="HP_PGM_like"/>
    <property type="match status" value="1"/>
</dbReference>
<gene>
    <name evidence="1" type="ORF">S12H4_43341</name>
</gene>
<accession>X1UU54</accession>
<dbReference type="InterPro" id="IPR001345">
    <property type="entry name" value="PG/BPGM_mutase_AS"/>
</dbReference>
<reference evidence="1" key="1">
    <citation type="journal article" date="2014" name="Front. Microbiol.">
        <title>High frequency of phylogenetically diverse reductive dehalogenase-homologous genes in deep subseafloor sedimentary metagenomes.</title>
        <authorList>
            <person name="Kawai M."/>
            <person name="Futagami T."/>
            <person name="Toyoda A."/>
            <person name="Takaki Y."/>
            <person name="Nishi S."/>
            <person name="Hori S."/>
            <person name="Arai W."/>
            <person name="Tsubouchi T."/>
            <person name="Morono Y."/>
            <person name="Uchiyama I."/>
            <person name="Ito T."/>
            <person name="Fujiyama A."/>
            <person name="Inagaki F."/>
            <person name="Takami H."/>
        </authorList>
    </citation>
    <scope>NUCLEOTIDE SEQUENCE</scope>
    <source>
        <strain evidence="1">Expedition CK06-06</strain>
    </source>
</reference>
<dbReference type="SUPFAM" id="SSF53254">
    <property type="entry name" value="Phosphoglycerate mutase-like"/>
    <property type="match status" value="1"/>
</dbReference>
<sequence>IDKMTAIILARHGETEWNVKEIFRGRIDIELNETGIKQAELLAEYLIDLKIDAIYSSPLKRALKTAEIIASHHKLDVKITPGLIDFNFGKWQGSTHQEVKDKYKELYAEWISSPEWVKMPAGESLNEVRERARGVVDDVIAKYEGTLVLVSHRVVNKVLICALLGLDNSHFWNMRLDTCGITSFIYENGGFILTKHNDTSFLKPPHKAPLGDF</sequence>
<dbReference type="EMBL" id="BARW01026592">
    <property type="protein sequence ID" value="GAJ07152.1"/>
    <property type="molecule type" value="Genomic_DNA"/>
</dbReference>
<dbReference type="AlphaFoldDB" id="X1UU54"/>
<evidence type="ECO:0008006" key="2">
    <source>
        <dbReference type="Google" id="ProtNLM"/>
    </source>
</evidence>
<dbReference type="InterPro" id="IPR013078">
    <property type="entry name" value="His_Pase_superF_clade-1"/>
</dbReference>
<protein>
    <recommendedName>
        <fullName evidence="2">Histidine phosphatase family protein</fullName>
    </recommendedName>
</protein>
<feature type="non-terminal residue" evidence="1">
    <location>
        <position position="1"/>
    </location>
</feature>
<evidence type="ECO:0000313" key="1">
    <source>
        <dbReference type="EMBL" id="GAJ07152.1"/>
    </source>
</evidence>
<dbReference type="Gene3D" id="3.40.50.1240">
    <property type="entry name" value="Phosphoglycerate mutase-like"/>
    <property type="match status" value="1"/>
</dbReference>
<dbReference type="PANTHER" id="PTHR48100">
    <property type="entry name" value="BROAD-SPECIFICITY PHOSPHATASE YOR283W-RELATED"/>
    <property type="match status" value="1"/>
</dbReference>
<comment type="caution">
    <text evidence="1">The sequence shown here is derived from an EMBL/GenBank/DDBJ whole genome shotgun (WGS) entry which is preliminary data.</text>
</comment>
<name>X1UU54_9ZZZZ</name>
<proteinExistence type="predicted"/>
<dbReference type="Pfam" id="PF00300">
    <property type="entry name" value="His_Phos_1"/>
    <property type="match status" value="1"/>
</dbReference>
<dbReference type="PROSITE" id="PS00175">
    <property type="entry name" value="PG_MUTASE"/>
    <property type="match status" value="1"/>
</dbReference>
<organism evidence="1">
    <name type="scientific">marine sediment metagenome</name>
    <dbReference type="NCBI Taxonomy" id="412755"/>
    <lineage>
        <taxon>unclassified sequences</taxon>
        <taxon>metagenomes</taxon>
        <taxon>ecological metagenomes</taxon>
    </lineage>
</organism>
<dbReference type="InterPro" id="IPR029033">
    <property type="entry name" value="His_PPase_superfam"/>
</dbReference>
<dbReference type="InterPro" id="IPR050275">
    <property type="entry name" value="PGM_Phosphatase"/>
</dbReference>